<dbReference type="FunFam" id="3.40.50.300:FF:001447">
    <property type="entry name" value="Ras-related protein Rab-1B"/>
    <property type="match status" value="1"/>
</dbReference>
<dbReference type="VEuPathDB" id="FungiDB:H257_00835"/>
<feature type="region of interest" description="Disordered" evidence="4">
    <location>
        <begin position="1"/>
        <end position="100"/>
    </location>
</feature>
<dbReference type="SUPFAM" id="SSF52540">
    <property type="entry name" value="P-loop containing nucleoside triphosphate hydrolases"/>
    <property type="match status" value="1"/>
</dbReference>
<dbReference type="PROSITE" id="PS51419">
    <property type="entry name" value="RAB"/>
    <property type="match status" value="1"/>
</dbReference>
<keyword evidence="2" id="KW-0547">Nucleotide-binding</keyword>
<evidence type="ECO:0000313" key="5">
    <source>
        <dbReference type="EMBL" id="RHZ05543.1"/>
    </source>
</evidence>
<sequence length="512" mass="55586">MNSDVGAEAAADTVDQDAWEREMEMMLEQRDSRSRSRSFIEMHNSSVPPHPQVDKLPRPQSLGTTGFRSAQVDGTSRARGATADDESHDDDGYSYDDEGSVARQAARSTKLYLAGSAPVDLDAIAMMQDGLHGCGSNRAAQHIEAGPLSAKALDILSQGLAMRADDSAERRSMTEEELEEKKMAEEEAIKLQQEREMPSSIGVVEEAPVDVAVVSSAMASAGRVKKKGSLGKAFSGIKTKMFGKKPNGLASDAPSSSSSSSNRSSITAAIGTSRPAGPLAHRRASSSAMPEYAGRPGDQAKRKPYKIKLLLLGDSGVGKTSLMRVFSGDEFSESMLATAGYVVPALDSMCWSYGLMIMGCRVDFKVRSLTLEDEYDVALQIWDTAGQERFHRITSTYYKGANGIILVYDVGDKRGFDSRAIVLGLCHIWVVHVDVGYWMKNIQEHSPSNMPAMLLVGNKIDLATRVIVTEMGQAAADAYHCRYMAVITQKELLEREQQQHGAPLNKDNCVIS</sequence>
<dbReference type="InterPro" id="IPR050305">
    <property type="entry name" value="Small_GTPase_Rab"/>
</dbReference>
<feature type="region of interest" description="Disordered" evidence="4">
    <location>
        <begin position="244"/>
        <end position="299"/>
    </location>
</feature>
<feature type="compositionally biased region" description="Acidic residues" evidence="4">
    <location>
        <begin position="83"/>
        <end position="99"/>
    </location>
</feature>
<evidence type="ECO:0000256" key="4">
    <source>
        <dbReference type="SAM" id="MobiDB-lite"/>
    </source>
</evidence>
<dbReference type="CDD" id="cd00154">
    <property type="entry name" value="Rab"/>
    <property type="match status" value="1"/>
</dbReference>
<dbReference type="GO" id="GO:0005525">
    <property type="term" value="F:GTP binding"/>
    <property type="evidence" value="ECO:0007669"/>
    <property type="project" value="UniProtKB-KW"/>
</dbReference>
<dbReference type="SMART" id="SM00173">
    <property type="entry name" value="RAS"/>
    <property type="match status" value="1"/>
</dbReference>
<proteinExistence type="inferred from homology"/>
<feature type="compositionally biased region" description="Polar residues" evidence="4">
    <location>
        <begin position="61"/>
        <end position="74"/>
    </location>
</feature>
<dbReference type="InterPro" id="IPR027417">
    <property type="entry name" value="P-loop_NTPase"/>
</dbReference>
<evidence type="ECO:0000256" key="3">
    <source>
        <dbReference type="ARBA" id="ARBA00023134"/>
    </source>
</evidence>
<dbReference type="GO" id="GO:0003924">
    <property type="term" value="F:GTPase activity"/>
    <property type="evidence" value="ECO:0007669"/>
    <property type="project" value="InterPro"/>
</dbReference>
<dbReference type="PRINTS" id="PR00449">
    <property type="entry name" value="RASTRNSFRMNG"/>
</dbReference>
<evidence type="ECO:0000256" key="1">
    <source>
        <dbReference type="ARBA" id="ARBA00006270"/>
    </source>
</evidence>
<feature type="compositionally biased region" description="Basic and acidic residues" evidence="4">
    <location>
        <begin position="18"/>
        <end position="40"/>
    </location>
</feature>
<feature type="compositionally biased region" description="Low complexity" evidence="4">
    <location>
        <begin position="255"/>
        <end position="265"/>
    </location>
</feature>
<accession>A0A418E4D0</accession>
<reference evidence="5 6" key="1">
    <citation type="submission" date="2018-08" db="EMBL/GenBank/DDBJ databases">
        <title>Aphanomyces genome sequencing and annotation.</title>
        <authorList>
            <person name="Minardi D."/>
            <person name="Oidtmann B."/>
            <person name="Van Der Giezen M."/>
            <person name="Studholme D.J."/>
        </authorList>
    </citation>
    <scope>NUCLEOTIDE SEQUENCE [LARGE SCALE GENOMIC DNA]</scope>
    <source>
        <strain evidence="5 6">Da</strain>
    </source>
</reference>
<dbReference type="InterPro" id="IPR001806">
    <property type="entry name" value="Small_GTPase"/>
</dbReference>
<name>A0A418E4D0_APHAT</name>
<dbReference type="PROSITE" id="PS51421">
    <property type="entry name" value="RAS"/>
    <property type="match status" value="1"/>
</dbReference>
<gene>
    <name evidence="5" type="ORF">DYB37_004965</name>
</gene>
<dbReference type="EMBL" id="QUTH01007058">
    <property type="protein sequence ID" value="RHZ05543.1"/>
    <property type="molecule type" value="Genomic_DNA"/>
</dbReference>
<dbReference type="SMART" id="SM00175">
    <property type="entry name" value="RAB"/>
    <property type="match status" value="1"/>
</dbReference>
<evidence type="ECO:0000313" key="6">
    <source>
        <dbReference type="Proteomes" id="UP000285430"/>
    </source>
</evidence>
<comment type="caution">
    <text evidence="5">The sequence shown here is derived from an EMBL/GenBank/DDBJ whole genome shotgun (WGS) entry which is preliminary data.</text>
</comment>
<protein>
    <submittedName>
        <fullName evidence="5">Uncharacterized protein</fullName>
    </submittedName>
</protein>
<evidence type="ECO:0000256" key="2">
    <source>
        <dbReference type="ARBA" id="ARBA00022741"/>
    </source>
</evidence>
<keyword evidence="3" id="KW-0342">GTP-binding</keyword>
<dbReference type="Pfam" id="PF00071">
    <property type="entry name" value="Ras"/>
    <property type="match status" value="3"/>
</dbReference>
<dbReference type="Gene3D" id="3.40.50.300">
    <property type="entry name" value="P-loop containing nucleotide triphosphate hydrolases"/>
    <property type="match status" value="1"/>
</dbReference>
<dbReference type="SMART" id="SM00174">
    <property type="entry name" value="RHO"/>
    <property type="match status" value="1"/>
</dbReference>
<dbReference type="PANTHER" id="PTHR47980">
    <property type="entry name" value="LD44762P"/>
    <property type="match status" value="1"/>
</dbReference>
<dbReference type="Proteomes" id="UP000285430">
    <property type="component" value="Unassembled WGS sequence"/>
</dbReference>
<comment type="similarity">
    <text evidence="1">Belongs to the small GTPase superfamily. Rab family.</text>
</comment>
<dbReference type="PROSITE" id="PS51420">
    <property type="entry name" value="RHO"/>
    <property type="match status" value="1"/>
</dbReference>
<organism evidence="5 6">
    <name type="scientific">Aphanomyces astaci</name>
    <name type="common">Crayfish plague agent</name>
    <dbReference type="NCBI Taxonomy" id="112090"/>
    <lineage>
        <taxon>Eukaryota</taxon>
        <taxon>Sar</taxon>
        <taxon>Stramenopiles</taxon>
        <taxon>Oomycota</taxon>
        <taxon>Saprolegniomycetes</taxon>
        <taxon>Saprolegniales</taxon>
        <taxon>Verrucalvaceae</taxon>
        <taxon>Aphanomyces</taxon>
    </lineage>
</organism>
<dbReference type="AlphaFoldDB" id="A0A418E4D0"/>